<evidence type="ECO:0000313" key="3">
    <source>
        <dbReference type="EMBL" id="HGS87236.1"/>
    </source>
</evidence>
<dbReference type="AlphaFoldDB" id="A0A7C4KZ81"/>
<dbReference type="GO" id="GO:0015385">
    <property type="term" value="F:sodium:proton antiporter activity"/>
    <property type="evidence" value="ECO:0007669"/>
    <property type="project" value="TreeGrafter"/>
</dbReference>
<dbReference type="EMBL" id="DSXR01000062">
    <property type="protein sequence ID" value="HGS87236.1"/>
    <property type="molecule type" value="Genomic_DNA"/>
</dbReference>
<dbReference type="InterPro" id="IPR005133">
    <property type="entry name" value="PhaG_MnhG_YufB"/>
</dbReference>
<accession>A0A7C4KZ81</accession>
<feature type="transmembrane region" description="Helical" evidence="2">
    <location>
        <begin position="62"/>
        <end position="81"/>
    </location>
</feature>
<feature type="transmembrane region" description="Helical" evidence="2">
    <location>
        <begin position="38"/>
        <end position="56"/>
    </location>
</feature>
<keyword evidence="2" id="KW-0472">Membrane</keyword>
<dbReference type="PANTHER" id="PTHR34703">
    <property type="entry name" value="ANTIPORTER SUBUNIT MNHG2-RELATED"/>
    <property type="match status" value="1"/>
</dbReference>
<dbReference type="NCBIfam" id="NF009314">
    <property type="entry name" value="PRK12674.1-2"/>
    <property type="match status" value="1"/>
</dbReference>
<dbReference type="NCBIfam" id="TIGR01300">
    <property type="entry name" value="CPA3_mnhG_phaG"/>
    <property type="match status" value="1"/>
</dbReference>
<name>A0A7C4KZ81_9CHLR</name>
<organism evidence="3">
    <name type="scientific">Bellilinea caldifistulae</name>
    <dbReference type="NCBI Taxonomy" id="360411"/>
    <lineage>
        <taxon>Bacteria</taxon>
        <taxon>Bacillati</taxon>
        <taxon>Chloroflexota</taxon>
        <taxon>Anaerolineae</taxon>
        <taxon>Anaerolineales</taxon>
        <taxon>Anaerolineaceae</taxon>
        <taxon>Bellilinea</taxon>
    </lineage>
</organism>
<protein>
    <submittedName>
        <fullName evidence="3">Monovalent cation/H(+) antiporter subunit G</fullName>
    </submittedName>
</protein>
<dbReference type="Pfam" id="PF03334">
    <property type="entry name" value="PhaG_MnhG_YufB"/>
    <property type="match status" value="1"/>
</dbReference>
<comment type="similarity">
    <text evidence="1">Belongs to the CPA3 antiporters (TC 2.A.63) subunit G family.</text>
</comment>
<evidence type="ECO:0000256" key="1">
    <source>
        <dbReference type="ARBA" id="ARBA00008404"/>
    </source>
</evidence>
<evidence type="ECO:0000256" key="2">
    <source>
        <dbReference type="SAM" id="Phobius"/>
    </source>
</evidence>
<keyword evidence="2" id="KW-1133">Transmembrane helix</keyword>
<reference evidence="3" key="1">
    <citation type="journal article" date="2020" name="mSystems">
        <title>Genome- and Community-Level Interaction Insights into Carbon Utilization and Element Cycling Functions of Hydrothermarchaeota in Hydrothermal Sediment.</title>
        <authorList>
            <person name="Zhou Z."/>
            <person name="Liu Y."/>
            <person name="Xu W."/>
            <person name="Pan J."/>
            <person name="Luo Z.H."/>
            <person name="Li M."/>
        </authorList>
    </citation>
    <scope>NUCLEOTIDE SEQUENCE [LARGE SCALE GENOMIC DNA]</scope>
    <source>
        <strain evidence="3">SpSt-556</strain>
    </source>
</reference>
<comment type="caution">
    <text evidence="3">The sequence shown here is derived from an EMBL/GenBank/DDBJ whole genome shotgun (WGS) entry which is preliminary data.</text>
</comment>
<keyword evidence="2" id="KW-0812">Transmembrane</keyword>
<proteinExistence type="inferred from homology"/>
<dbReference type="PANTHER" id="PTHR34703:SF1">
    <property type="entry name" value="ANTIPORTER SUBUNIT MNHG2-RELATED"/>
    <property type="match status" value="1"/>
</dbReference>
<sequence>MLHEWIVAMVMLLGAGFMLIASIGLLRMPDLFLRMSATSKAATLGAGLVMLAAALYFGESGITLRVLAIIVFLLLTVPVAAHMIGRAAYFDGVPLWKGTLIDDLRGHYRTSDHQLVRDAESSEEFAIPEGEEGDDFLN</sequence>
<feature type="transmembrane region" description="Helical" evidence="2">
    <location>
        <begin position="6"/>
        <end position="26"/>
    </location>
</feature>
<gene>
    <name evidence="3" type="ORF">ENT17_06405</name>
</gene>